<organism evidence="1 2">
    <name type="scientific">Gimesia aquarii</name>
    <dbReference type="NCBI Taxonomy" id="2527964"/>
    <lineage>
        <taxon>Bacteria</taxon>
        <taxon>Pseudomonadati</taxon>
        <taxon>Planctomycetota</taxon>
        <taxon>Planctomycetia</taxon>
        <taxon>Planctomycetales</taxon>
        <taxon>Planctomycetaceae</taxon>
        <taxon>Gimesia</taxon>
    </lineage>
</organism>
<gene>
    <name evidence="1" type="ORF">V144x_50710</name>
</gene>
<dbReference type="Pfam" id="PF07609">
    <property type="entry name" value="DUF1572"/>
    <property type="match status" value="1"/>
</dbReference>
<dbReference type="InterPro" id="IPR034660">
    <property type="entry name" value="DinB/YfiT-like"/>
</dbReference>
<evidence type="ECO:0000313" key="2">
    <source>
        <dbReference type="Proteomes" id="UP000318704"/>
    </source>
</evidence>
<evidence type="ECO:0000313" key="1">
    <source>
        <dbReference type="EMBL" id="QDT99559.1"/>
    </source>
</evidence>
<dbReference type="InterPro" id="IPR011466">
    <property type="entry name" value="DUF1572"/>
</dbReference>
<protein>
    <submittedName>
        <fullName evidence="1">DinB superfamily protein</fullName>
    </submittedName>
</protein>
<dbReference type="Gene3D" id="1.20.120.450">
    <property type="entry name" value="dinb family like domain"/>
    <property type="match status" value="1"/>
</dbReference>
<dbReference type="EMBL" id="CP037920">
    <property type="protein sequence ID" value="QDT99559.1"/>
    <property type="molecule type" value="Genomic_DNA"/>
</dbReference>
<proteinExistence type="predicted"/>
<dbReference type="RefSeq" id="WP_144989192.1">
    <property type="nucleotide sequence ID" value="NZ_CP037920.1"/>
</dbReference>
<dbReference type="KEGG" id="gaw:V144x_50710"/>
<dbReference type="Proteomes" id="UP000318704">
    <property type="component" value="Chromosome"/>
</dbReference>
<dbReference type="SUPFAM" id="SSF109854">
    <property type="entry name" value="DinB/YfiT-like putative metalloenzymes"/>
    <property type="match status" value="1"/>
</dbReference>
<name>A0A517W2T3_9PLAN</name>
<reference evidence="1 2" key="1">
    <citation type="submission" date="2019-03" db="EMBL/GenBank/DDBJ databases">
        <title>Deep-cultivation of Planctomycetes and their phenomic and genomic characterization uncovers novel biology.</title>
        <authorList>
            <person name="Wiegand S."/>
            <person name="Jogler M."/>
            <person name="Boedeker C."/>
            <person name="Pinto D."/>
            <person name="Vollmers J."/>
            <person name="Rivas-Marin E."/>
            <person name="Kohn T."/>
            <person name="Peeters S.H."/>
            <person name="Heuer A."/>
            <person name="Rast P."/>
            <person name="Oberbeckmann S."/>
            <person name="Bunk B."/>
            <person name="Jeske O."/>
            <person name="Meyerdierks A."/>
            <person name="Storesund J.E."/>
            <person name="Kallscheuer N."/>
            <person name="Luecker S."/>
            <person name="Lage O.M."/>
            <person name="Pohl T."/>
            <person name="Merkel B.J."/>
            <person name="Hornburger P."/>
            <person name="Mueller R.-W."/>
            <person name="Bruemmer F."/>
            <person name="Labrenz M."/>
            <person name="Spormann A.M."/>
            <person name="Op den Camp H."/>
            <person name="Overmann J."/>
            <person name="Amann R."/>
            <person name="Jetten M.S.M."/>
            <person name="Mascher T."/>
            <person name="Medema M.H."/>
            <person name="Devos D.P."/>
            <person name="Kaster A.-K."/>
            <person name="Ovreas L."/>
            <person name="Rohde M."/>
            <person name="Galperin M.Y."/>
            <person name="Jogler C."/>
        </authorList>
    </citation>
    <scope>NUCLEOTIDE SEQUENCE [LARGE SCALE GENOMIC DNA]</scope>
    <source>
        <strain evidence="1 2">V144</strain>
    </source>
</reference>
<dbReference type="AlphaFoldDB" id="A0A517W2T3"/>
<accession>A0A517W2T3</accession>
<sequence length="181" mass="20537">MDTTGQFMSSILNVFETHKRMTERAVEQVPDEKLHTALDENTNSIAVIMKHVAGNLISRWTDFLTTDGEKSWRNRDDEFVDSFKSRAELMAYWDRGWSCVLEALKSLTAEDLEKSVSIRGEAHTVPLAIERSLGHTCYHVGQIVQVARIQAGDKWNTLTIPRGESEQFNKANWGEIGKSHS</sequence>